<feature type="compositionally biased region" description="Polar residues" evidence="1">
    <location>
        <begin position="51"/>
        <end position="61"/>
    </location>
</feature>
<protein>
    <submittedName>
        <fullName evidence="2">Uncharacterized protein</fullName>
    </submittedName>
</protein>
<organism evidence="2 3">
    <name type="scientific">Streptomyces erythrogriseus</name>
    <dbReference type="NCBI Taxonomy" id="284027"/>
    <lineage>
        <taxon>Bacteria</taxon>
        <taxon>Bacillati</taxon>
        <taxon>Actinomycetota</taxon>
        <taxon>Actinomycetes</taxon>
        <taxon>Kitasatosporales</taxon>
        <taxon>Streptomycetaceae</taxon>
        <taxon>Streptomyces</taxon>
        <taxon>Streptomyces griseoincarnatus group</taxon>
    </lineage>
</organism>
<proteinExistence type="predicted"/>
<sequence length="61" mass="6479">MNPGGRPFIPRGPRRATVSAPHGVCEHEEGAEEKTHPAWNESAAPSVATVGKQSPYNPGEM</sequence>
<reference evidence="2 3" key="1">
    <citation type="journal article" date="2019" name="Int. J. Syst. Evol. Microbiol.">
        <title>The Global Catalogue of Microorganisms (GCM) 10K type strain sequencing project: providing services to taxonomists for standard genome sequencing and annotation.</title>
        <authorList>
            <consortium name="The Broad Institute Genomics Platform"/>
            <consortium name="The Broad Institute Genome Sequencing Center for Infectious Disease"/>
            <person name="Wu L."/>
            <person name="Ma J."/>
        </authorList>
    </citation>
    <scope>NUCLEOTIDE SEQUENCE [LARGE SCALE GENOMIC DNA]</scope>
    <source>
        <strain evidence="2 3">JCM 9650</strain>
    </source>
</reference>
<keyword evidence="3" id="KW-1185">Reference proteome</keyword>
<accession>A0ABN3XEH3</accession>
<comment type="caution">
    <text evidence="2">The sequence shown here is derived from an EMBL/GenBank/DDBJ whole genome shotgun (WGS) entry which is preliminary data.</text>
</comment>
<feature type="compositionally biased region" description="Basic and acidic residues" evidence="1">
    <location>
        <begin position="24"/>
        <end position="36"/>
    </location>
</feature>
<evidence type="ECO:0000313" key="3">
    <source>
        <dbReference type="Proteomes" id="UP001501423"/>
    </source>
</evidence>
<feature type="compositionally biased region" description="Low complexity" evidence="1">
    <location>
        <begin position="1"/>
        <end position="11"/>
    </location>
</feature>
<dbReference type="Proteomes" id="UP001501423">
    <property type="component" value="Unassembled WGS sequence"/>
</dbReference>
<dbReference type="EMBL" id="BAAAVA010000119">
    <property type="protein sequence ID" value="GAA2952085.1"/>
    <property type="molecule type" value="Genomic_DNA"/>
</dbReference>
<name>A0ABN3XEH3_9ACTN</name>
<evidence type="ECO:0000256" key="1">
    <source>
        <dbReference type="SAM" id="MobiDB-lite"/>
    </source>
</evidence>
<evidence type="ECO:0000313" key="2">
    <source>
        <dbReference type="EMBL" id="GAA2952085.1"/>
    </source>
</evidence>
<gene>
    <name evidence="2" type="ORF">GCM10010478_60840</name>
</gene>
<feature type="region of interest" description="Disordered" evidence="1">
    <location>
        <begin position="1"/>
        <end position="61"/>
    </location>
</feature>